<dbReference type="SUPFAM" id="SSF50129">
    <property type="entry name" value="GroES-like"/>
    <property type="match status" value="1"/>
</dbReference>
<dbReference type="Pfam" id="PF00107">
    <property type="entry name" value="ADH_zinc_N"/>
    <property type="match status" value="1"/>
</dbReference>
<feature type="domain" description="Enoyl reductase (ER)" evidence="1">
    <location>
        <begin position="10"/>
        <end position="331"/>
    </location>
</feature>
<keyword evidence="3" id="KW-1185">Reference proteome</keyword>
<dbReference type="InterPro" id="IPR011032">
    <property type="entry name" value="GroES-like_sf"/>
</dbReference>
<reference evidence="2 3" key="1">
    <citation type="submission" date="2019-10" db="EMBL/GenBank/DDBJ databases">
        <title>Bacillus aerolatum sp. nov., isolated from bioaerosol of sport playgrounds.</title>
        <authorList>
            <person name="Chen P."/>
            <person name="Zhang G."/>
        </authorList>
    </citation>
    <scope>NUCLEOTIDE SEQUENCE [LARGE SCALE GENOMIC DNA]</scope>
    <source>
        <strain evidence="2 3">CX253</strain>
    </source>
</reference>
<dbReference type="GO" id="GO:0016491">
    <property type="term" value="F:oxidoreductase activity"/>
    <property type="evidence" value="ECO:0007669"/>
    <property type="project" value="InterPro"/>
</dbReference>
<dbReference type="InterPro" id="IPR052711">
    <property type="entry name" value="Zinc_ADH-like"/>
</dbReference>
<dbReference type="InterPro" id="IPR036291">
    <property type="entry name" value="NAD(P)-bd_dom_sf"/>
</dbReference>
<comment type="caution">
    <text evidence="2">The sequence shown here is derived from an EMBL/GenBank/DDBJ whole genome shotgun (WGS) entry which is preliminary data.</text>
</comment>
<dbReference type="InterPro" id="IPR013149">
    <property type="entry name" value="ADH-like_C"/>
</dbReference>
<dbReference type="InterPro" id="IPR013154">
    <property type="entry name" value="ADH-like_N"/>
</dbReference>
<sequence length="337" mass="36470">MKAIILRETGGPNQLKYEDVQMLVPQSGEVLVKLKYASLNRRDVWITYGMYPGMKLPSILGADGAGEVVAVGDQVEEIEVGSQVVINPSLHWGENEAFNGPDYTVLGMPIDGTYAQYVSVPSENVYLKPNYLSFEEAAALPLSALTAYRALVTRGNVKKGETVLIPGIGSGVALFALQIAAAIGANVFVTSSSEEKLEKAKKLGAAGGTNYRSGAYVKDLKEKMGGADLVIDGVGGKTFNDMIQLSKPSGRIVNFGATTGPIPELVLPRIFFKHLDVKGTTMGSPRDFEQMLQFFTEHQIRPVIDRTFSLEEAAEAQLYMEKGQQFGKITLKIPDGE</sequence>
<gene>
    <name evidence="2" type="ORF">F9802_03505</name>
</gene>
<dbReference type="Proteomes" id="UP000429595">
    <property type="component" value="Unassembled WGS sequence"/>
</dbReference>
<dbReference type="RefSeq" id="WP_152149711.1">
    <property type="nucleotide sequence ID" value="NZ_WEIO01000001.1"/>
</dbReference>
<name>A0A6I1FKH0_9BACI</name>
<dbReference type="PANTHER" id="PTHR45033:SF3">
    <property type="entry name" value="DEHYDROGENASE, PUTATIVE (AFU_ORTHOLOGUE AFUA_2G13270)-RELATED"/>
    <property type="match status" value="1"/>
</dbReference>
<evidence type="ECO:0000313" key="3">
    <source>
        <dbReference type="Proteomes" id="UP000429595"/>
    </source>
</evidence>
<dbReference type="InterPro" id="IPR020843">
    <property type="entry name" value="ER"/>
</dbReference>
<dbReference type="SUPFAM" id="SSF51735">
    <property type="entry name" value="NAD(P)-binding Rossmann-fold domains"/>
    <property type="match status" value="1"/>
</dbReference>
<organism evidence="2 3">
    <name type="scientific">Bacillus aerolatus</name>
    <dbReference type="NCBI Taxonomy" id="2653354"/>
    <lineage>
        <taxon>Bacteria</taxon>
        <taxon>Bacillati</taxon>
        <taxon>Bacillota</taxon>
        <taxon>Bacilli</taxon>
        <taxon>Bacillales</taxon>
        <taxon>Bacillaceae</taxon>
        <taxon>Bacillus</taxon>
    </lineage>
</organism>
<dbReference type="Pfam" id="PF08240">
    <property type="entry name" value="ADH_N"/>
    <property type="match status" value="1"/>
</dbReference>
<dbReference type="AlphaFoldDB" id="A0A6I1FKH0"/>
<proteinExistence type="predicted"/>
<evidence type="ECO:0000313" key="2">
    <source>
        <dbReference type="EMBL" id="KAB7709185.1"/>
    </source>
</evidence>
<evidence type="ECO:0000259" key="1">
    <source>
        <dbReference type="SMART" id="SM00829"/>
    </source>
</evidence>
<dbReference type="Gene3D" id="3.90.180.10">
    <property type="entry name" value="Medium-chain alcohol dehydrogenases, catalytic domain"/>
    <property type="match status" value="1"/>
</dbReference>
<accession>A0A6I1FKH0</accession>
<protein>
    <submittedName>
        <fullName evidence="2">Zinc-binding dehydrogenase</fullName>
    </submittedName>
</protein>
<dbReference type="SMART" id="SM00829">
    <property type="entry name" value="PKS_ER"/>
    <property type="match status" value="1"/>
</dbReference>
<dbReference type="PANTHER" id="PTHR45033">
    <property type="match status" value="1"/>
</dbReference>
<dbReference type="EMBL" id="WEIO01000001">
    <property type="protein sequence ID" value="KAB7709185.1"/>
    <property type="molecule type" value="Genomic_DNA"/>
</dbReference>